<dbReference type="RefSeq" id="WP_271177664.1">
    <property type="nucleotide sequence ID" value="NZ_BAAAJO010000002.1"/>
</dbReference>
<keyword evidence="1" id="KW-0812">Transmembrane</keyword>
<feature type="transmembrane region" description="Helical" evidence="1">
    <location>
        <begin position="7"/>
        <end position="25"/>
    </location>
</feature>
<dbReference type="AlphaFoldDB" id="A0A9W6HB23"/>
<feature type="transmembrane region" description="Helical" evidence="1">
    <location>
        <begin position="187"/>
        <end position="214"/>
    </location>
</feature>
<keyword evidence="1" id="KW-0472">Membrane</keyword>
<proteinExistence type="predicted"/>
<evidence type="ECO:0000313" key="3">
    <source>
        <dbReference type="Proteomes" id="UP001142372"/>
    </source>
</evidence>
<keyword evidence="3" id="KW-1185">Reference proteome</keyword>
<organism evidence="2 3">
    <name type="scientific">Leifsonia poae</name>
    <dbReference type="NCBI Taxonomy" id="110933"/>
    <lineage>
        <taxon>Bacteria</taxon>
        <taxon>Bacillati</taxon>
        <taxon>Actinomycetota</taxon>
        <taxon>Actinomycetes</taxon>
        <taxon>Micrococcales</taxon>
        <taxon>Microbacteriaceae</taxon>
        <taxon>Leifsonia</taxon>
    </lineage>
</organism>
<comment type="caution">
    <text evidence="2">The sequence shown here is derived from an EMBL/GenBank/DDBJ whole genome shotgun (WGS) entry which is preliminary data.</text>
</comment>
<evidence type="ECO:0000256" key="1">
    <source>
        <dbReference type="SAM" id="Phobius"/>
    </source>
</evidence>
<dbReference type="Proteomes" id="UP001142372">
    <property type="component" value="Unassembled WGS sequence"/>
</dbReference>
<sequence length="230" mass="25789">MRIGFGIVRVVMAVLTIVAIVAQFVHSANFTRADGGDVGFFAVNFFSFFTIESNVGYVVVLLIGAWFMFTRSGADPEWFSILRAVITTYMVTTGIVYNLLLRNIPLPQGRTLEWSNEILHVVGPIYLLLDWLFAPGRTQLRTNVLWWIASFPIVWALYTLIRGPLAIDKLTGRPWYPYPFMNPATSANGYLSVSFYVLLIAAVILCVGFVILWISRRWPGRSAVAAVETA</sequence>
<keyword evidence="1" id="KW-1133">Transmembrane helix</keyword>
<gene>
    <name evidence="2" type="ORF">GCM10017584_25910</name>
</gene>
<protein>
    <recommendedName>
        <fullName evidence="4">Pr6Pr family membrane protein</fullName>
    </recommendedName>
</protein>
<dbReference type="InterPro" id="IPR049713">
    <property type="entry name" value="Pr6Pr-like"/>
</dbReference>
<evidence type="ECO:0008006" key="4">
    <source>
        <dbReference type="Google" id="ProtNLM"/>
    </source>
</evidence>
<name>A0A9W6HB23_9MICO</name>
<reference evidence="2" key="2">
    <citation type="submission" date="2023-01" db="EMBL/GenBank/DDBJ databases">
        <authorList>
            <person name="Sun Q."/>
            <person name="Evtushenko L."/>
        </authorList>
    </citation>
    <scope>NUCLEOTIDE SEQUENCE</scope>
    <source>
        <strain evidence="2">VKM Ac-1401</strain>
    </source>
</reference>
<dbReference type="EMBL" id="BSEN01000012">
    <property type="protein sequence ID" value="GLJ77017.1"/>
    <property type="molecule type" value="Genomic_DNA"/>
</dbReference>
<accession>A0A9W6HB23</accession>
<evidence type="ECO:0000313" key="2">
    <source>
        <dbReference type="EMBL" id="GLJ77017.1"/>
    </source>
</evidence>
<feature type="transmembrane region" description="Helical" evidence="1">
    <location>
        <begin position="45"/>
        <end position="69"/>
    </location>
</feature>
<feature type="transmembrane region" description="Helical" evidence="1">
    <location>
        <begin position="145"/>
        <end position="167"/>
    </location>
</feature>
<dbReference type="NCBIfam" id="NF038065">
    <property type="entry name" value="Pr6Pr"/>
    <property type="match status" value="1"/>
</dbReference>
<feature type="transmembrane region" description="Helical" evidence="1">
    <location>
        <begin position="81"/>
        <end position="100"/>
    </location>
</feature>
<reference evidence="2" key="1">
    <citation type="journal article" date="2014" name="Int. J. Syst. Evol. Microbiol.">
        <title>Complete genome sequence of Corynebacterium casei LMG S-19264T (=DSM 44701T), isolated from a smear-ripened cheese.</title>
        <authorList>
            <consortium name="US DOE Joint Genome Institute (JGI-PGF)"/>
            <person name="Walter F."/>
            <person name="Albersmeier A."/>
            <person name="Kalinowski J."/>
            <person name="Ruckert C."/>
        </authorList>
    </citation>
    <scope>NUCLEOTIDE SEQUENCE</scope>
    <source>
        <strain evidence="2">VKM Ac-1401</strain>
    </source>
</reference>